<evidence type="ECO:0000313" key="2">
    <source>
        <dbReference type="Proteomes" id="UP000070353"/>
    </source>
</evidence>
<organism evidence="1 2">
    <name type="scientific">Streptococcus oralis</name>
    <dbReference type="NCBI Taxonomy" id="1303"/>
    <lineage>
        <taxon>Bacteria</taxon>
        <taxon>Bacillati</taxon>
        <taxon>Bacillota</taxon>
        <taxon>Bacilli</taxon>
        <taxon>Lactobacillales</taxon>
        <taxon>Streptococcaceae</taxon>
        <taxon>Streptococcus</taxon>
    </lineage>
</organism>
<gene>
    <name evidence="1" type="ORF">SORDD24_01837</name>
</gene>
<dbReference type="Proteomes" id="UP000070353">
    <property type="component" value="Unassembled WGS sequence"/>
</dbReference>
<dbReference type="PATRIC" id="fig|1303.84.peg.2029"/>
<accession>A0A139QLA2</accession>
<dbReference type="InterPro" id="IPR011664">
    <property type="entry name" value="Abi_system_AbiD/AbiF-like"/>
</dbReference>
<proteinExistence type="predicted"/>
<dbReference type="RefSeq" id="WP_061409899.1">
    <property type="nucleotide sequence ID" value="NZ_KQ970762.1"/>
</dbReference>
<dbReference type="AlphaFoldDB" id="A0A139QLA2"/>
<evidence type="ECO:0000313" key="1">
    <source>
        <dbReference type="EMBL" id="KXU03305.1"/>
    </source>
</evidence>
<protein>
    <recommendedName>
        <fullName evidence="3">Abi-like protein</fullName>
    </recommendedName>
</protein>
<sequence length="320" mass="37929">MVNGQSTNSLMRHIRNNHGITIYGSKHKKYLLRMGYYHGYKGYRFYRSRQNLFNFSNFDEIVAIYNFDTALKDLLFSPLVSCETHIKNYILDELVSNSDPIFEGIYINKLTDCMHFASNQRTDMLKKRLNLQKNVHTSIHMNYNKNKMVTNKINSGAQIPLWIVFEILSFGKLGDFVEQMHRDYRKNVLNILGIYDVMDTNASHLTNHIFILNELRNAIAHNHIIFDTRFKKRNINRTLLNDMSLKYRISNIRFNSIVDYFMLIVMYLKGFGYSKTELRRLIRDFEQIVDNLDNEIPKSEFHRILGTDIYRKINSISSYV</sequence>
<dbReference type="OrthoDB" id="5363652at2"/>
<dbReference type="EMBL" id="LQZB01000204">
    <property type="protein sequence ID" value="KXU03305.1"/>
    <property type="molecule type" value="Genomic_DNA"/>
</dbReference>
<dbReference type="Pfam" id="PF07751">
    <property type="entry name" value="Abi_2"/>
    <property type="match status" value="1"/>
</dbReference>
<name>A0A139QLA2_STROR</name>
<reference evidence="1 2" key="1">
    <citation type="submission" date="2016-01" db="EMBL/GenBank/DDBJ databases">
        <title>Highly variable Streptococcus oralis are common among viridans streptococci isolated from primates.</title>
        <authorList>
            <person name="Denapaite D."/>
            <person name="Rieger M."/>
            <person name="Koendgen S."/>
            <person name="Brueckner R."/>
            <person name="Ochigava I."/>
            <person name="Kappeler P."/>
            <person name="Maetz-Rensing K."/>
            <person name="Leendertz F."/>
            <person name="Hakenbeck R."/>
        </authorList>
    </citation>
    <scope>NUCLEOTIDE SEQUENCE [LARGE SCALE GENOMIC DNA]</scope>
    <source>
        <strain evidence="1 2">DD24</strain>
    </source>
</reference>
<comment type="caution">
    <text evidence="1">The sequence shown here is derived from an EMBL/GenBank/DDBJ whole genome shotgun (WGS) entry which is preliminary data.</text>
</comment>
<evidence type="ECO:0008006" key="3">
    <source>
        <dbReference type="Google" id="ProtNLM"/>
    </source>
</evidence>